<name>A0A0F9A9A3_9ZZZZ</name>
<proteinExistence type="predicted"/>
<protein>
    <submittedName>
        <fullName evidence="2">Uncharacterized protein</fullName>
    </submittedName>
</protein>
<dbReference type="EMBL" id="LAZR01043836">
    <property type="protein sequence ID" value="KKL06124.1"/>
    <property type="molecule type" value="Genomic_DNA"/>
</dbReference>
<feature type="region of interest" description="Disordered" evidence="1">
    <location>
        <begin position="1"/>
        <end position="31"/>
    </location>
</feature>
<organism evidence="2">
    <name type="scientific">marine sediment metagenome</name>
    <dbReference type="NCBI Taxonomy" id="412755"/>
    <lineage>
        <taxon>unclassified sequences</taxon>
        <taxon>metagenomes</taxon>
        <taxon>ecological metagenomes</taxon>
    </lineage>
</organism>
<accession>A0A0F9A9A3</accession>
<feature type="non-terminal residue" evidence="2">
    <location>
        <position position="1"/>
    </location>
</feature>
<comment type="caution">
    <text evidence="2">The sequence shown here is derived from an EMBL/GenBank/DDBJ whole genome shotgun (WGS) entry which is preliminary data.</text>
</comment>
<sequence>VDDPASAPSRVFEERQQIATDRPPPQGGAETAGRLVGTLLTAGVSETPLSSAELVDEPLITALIAVPGGAAIGSPAAAAASPFARAAFADSRTAIGQYLRQLGRNKADLAFEGARITPRASDFAAITRTVDDVARGKPNTTRDMGTPVLTDPGTGELREIQLF</sequence>
<evidence type="ECO:0000256" key="1">
    <source>
        <dbReference type="SAM" id="MobiDB-lite"/>
    </source>
</evidence>
<gene>
    <name evidence="2" type="ORF">LCGC14_2599150</name>
</gene>
<dbReference type="AlphaFoldDB" id="A0A0F9A9A3"/>
<evidence type="ECO:0000313" key="2">
    <source>
        <dbReference type="EMBL" id="KKL06124.1"/>
    </source>
</evidence>
<reference evidence="2" key="1">
    <citation type="journal article" date="2015" name="Nature">
        <title>Complex archaea that bridge the gap between prokaryotes and eukaryotes.</title>
        <authorList>
            <person name="Spang A."/>
            <person name="Saw J.H."/>
            <person name="Jorgensen S.L."/>
            <person name="Zaremba-Niedzwiedzka K."/>
            <person name="Martijn J."/>
            <person name="Lind A.E."/>
            <person name="van Eijk R."/>
            <person name="Schleper C."/>
            <person name="Guy L."/>
            <person name="Ettema T.J."/>
        </authorList>
    </citation>
    <scope>NUCLEOTIDE SEQUENCE</scope>
</reference>